<dbReference type="EMBL" id="ML977560">
    <property type="protein sequence ID" value="KAF2006389.1"/>
    <property type="molecule type" value="Genomic_DNA"/>
</dbReference>
<dbReference type="SUPFAM" id="SSF51430">
    <property type="entry name" value="NAD(P)-linked oxidoreductase"/>
    <property type="match status" value="1"/>
</dbReference>
<protein>
    <submittedName>
        <fullName evidence="3">Putative aldo/keto reductase</fullName>
    </submittedName>
</protein>
<dbReference type="GO" id="GO:0016491">
    <property type="term" value="F:oxidoreductase activity"/>
    <property type="evidence" value="ECO:0007669"/>
    <property type="project" value="UniProtKB-KW"/>
</dbReference>
<dbReference type="OrthoDB" id="37537at2759"/>
<dbReference type="GO" id="GO:0005737">
    <property type="term" value="C:cytoplasm"/>
    <property type="evidence" value="ECO:0007669"/>
    <property type="project" value="TreeGrafter"/>
</dbReference>
<feature type="domain" description="NADP-dependent oxidoreductase" evidence="2">
    <location>
        <begin position="21"/>
        <end position="318"/>
    </location>
</feature>
<dbReference type="Gene3D" id="3.20.20.100">
    <property type="entry name" value="NADP-dependent oxidoreductase domain"/>
    <property type="match status" value="1"/>
</dbReference>
<dbReference type="PANTHER" id="PTHR43625">
    <property type="entry name" value="AFLATOXIN B1 ALDEHYDE REDUCTASE"/>
    <property type="match status" value="1"/>
</dbReference>
<dbReference type="Pfam" id="PF00248">
    <property type="entry name" value="Aldo_ket_red"/>
    <property type="match status" value="1"/>
</dbReference>
<organism evidence="3 4">
    <name type="scientific">Amniculicola lignicola CBS 123094</name>
    <dbReference type="NCBI Taxonomy" id="1392246"/>
    <lineage>
        <taxon>Eukaryota</taxon>
        <taxon>Fungi</taxon>
        <taxon>Dikarya</taxon>
        <taxon>Ascomycota</taxon>
        <taxon>Pezizomycotina</taxon>
        <taxon>Dothideomycetes</taxon>
        <taxon>Pleosporomycetidae</taxon>
        <taxon>Pleosporales</taxon>
        <taxon>Amniculicolaceae</taxon>
        <taxon>Amniculicola</taxon>
    </lineage>
</organism>
<accession>A0A6A5WZZ6</accession>
<gene>
    <name evidence="3" type="ORF">P154DRAFT_570449</name>
</gene>
<dbReference type="InterPro" id="IPR020471">
    <property type="entry name" value="AKR"/>
</dbReference>
<keyword evidence="1" id="KW-0560">Oxidoreductase</keyword>
<dbReference type="PANTHER" id="PTHR43625:SF40">
    <property type="entry name" value="ALDO-KETO REDUCTASE YAKC [NADP(+)]"/>
    <property type="match status" value="1"/>
</dbReference>
<evidence type="ECO:0000313" key="4">
    <source>
        <dbReference type="Proteomes" id="UP000799779"/>
    </source>
</evidence>
<dbReference type="InterPro" id="IPR036812">
    <property type="entry name" value="NAD(P)_OxRdtase_dom_sf"/>
</dbReference>
<dbReference type="PRINTS" id="PR00069">
    <property type="entry name" value="ALDKETRDTASE"/>
</dbReference>
<sequence length="345" mass="38052">MPSLSIPIRQLGTDGPTVPALGLGLMLLAGAYGEAPGGDERSKFLDRAHEVGSRFWDTSDMYGDNEEMIGKWFERTGKRDDIFLATKFGIKMEGREFKGIDSSAEYCKSACEASLKKLGIESIDLYYTHRLNPETPVEETMRAMAELKAAGKIKSIGLSEPSVNTLLRAYKVTPIAAIQIDYSPLMAPDERITLSTLVATCRSLGVAIVCSSPLGRGLLTGTITSRESITSPGDLRANNFPRFSDEHLAGNISLVDQFKVLADKKGCTLPQLVLAWLMKQGEDIIPIPGTKRIEFMEQNWGALQVKLDEDEDREVREFVEKAQIEGYKSTPAAKKFDKCETKEES</sequence>
<evidence type="ECO:0000256" key="1">
    <source>
        <dbReference type="ARBA" id="ARBA00023002"/>
    </source>
</evidence>
<evidence type="ECO:0000313" key="3">
    <source>
        <dbReference type="EMBL" id="KAF2006389.1"/>
    </source>
</evidence>
<dbReference type="InterPro" id="IPR050791">
    <property type="entry name" value="Aldo-Keto_reductase"/>
</dbReference>
<dbReference type="Proteomes" id="UP000799779">
    <property type="component" value="Unassembled WGS sequence"/>
</dbReference>
<dbReference type="InterPro" id="IPR023210">
    <property type="entry name" value="NADP_OxRdtase_dom"/>
</dbReference>
<name>A0A6A5WZZ6_9PLEO</name>
<reference evidence="3" key="1">
    <citation type="journal article" date="2020" name="Stud. Mycol.">
        <title>101 Dothideomycetes genomes: a test case for predicting lifestyles and emergence of pathogens.</title>
        <authorList>
            <person name="Haridas S."/>
            <person name="Albert R."/>
            <person name="Binder M."/>
            <person name="Bloem J."/>
            <person name="Labutti K."/>
            <person name="Salamov A."/>
            <person name="Andreopoulos B."/>
            <person name="Baker S."/>
            <person name="Barry K."/>
            <person name="Bills G."/>
            <person name="Bluhm B."/>
            <person name="Cannon C."/>
            <person name="Castanera R."/>
            <person name="Culley D."/>
            <person name="Daum C."/>
            <person name="Ezra D."/>
            <person name="Gonzalez J."/>
            <person name="Henrissat B."/>
            <person name="Kuo A."/>
            <person name="Liang C."/>
            <person name="Lipzen A."/>
            <person name="Lutzoni F."/>
            <person name="Magnuson J."/>
            <person name="Mondo S."/>
            <person name="Nolan M."/>
            <person name="Ohm R."/>
            <person name="Pangilinan J."/>
            <person name="Park H.-J."/>
            <person name="Ramirez L."/>
            <person name="Alfaro M."/>
            <person name="Sun H."/>
            <person name="Tritt A."/>
            <person name="Yoshinaga Y."/>
            <person name="Zwiers L.-H."/>
            <person name="Turgeon B."/>
            <person name="Goodwin S."/>
            <person name="Spatafora J."/>
            <person name="Crous P."/>
            <person name="Grigoriev I."/>
        </authorList>
    </citation>
    <scope>NUCLEOTIDE SEQUENCE</scope>
    <source>
        <strain evidence="3">CBS 123094</strain>
    </source>
</reference>
<keyword evidence="4" id="KW-1185">Reference proteome</keyword>
<proteinExistence type="predicted"/>
<evidence type="ECO:0000259" key="2">
    <source>
        <dbReference type="Pfam" id="PF00248"/>
    </source>
</evidence>
<dbReference type="AlphaFoldDB" id="A0A6A5WZZ6"/>